<dbReference type="EMBL" id="CP012670">
    <property type="protein sequence ID" value="AUX20544.1"/>
    <property type="molecule type" value="Genomic_DNA"/>
</dbReference>
<reference evidence="1 2" key="1">
    <citation type="submission" date="2015-09" db="EMBL/GenBank/DDBJ databases">
        <title>Sorangium comparison.</title>
        <authorList>
            <person name="Zaburannyi N."/>
            <person name="Bunk B."/>
            <person name="Overmann J."/>
            <person name="Mueller R."/>
        </authorList>
    </citation>
    <scope>NUCLEOTIDE SEQUENCE [LARGE SCALE GENOMIC DNA]</scope>
    <source>
        <strain evidence="1 2">So ceGT47</strain>
    </source>
</reference>
<dbReference type="Proteomes" id="UP000295781">
    <property type="component" value="Chromosome"/>
</dbReference>
<organism evidence="1 2">
    <name type="scientific">Sorangium cellulosum</name>
    <name type="common">Polyangium cellulosum</name>
    <dbReference type="NCBI Taxonomy" id="56"/>
    <lineage>
        <taxon>Bacteria</taxon>
        <taxon>Pseudomonadati</taxon>
        <taxon>Myxococcota</taxon>
        <taxon>Polyangia</taxon>
        <taxon>Polyangiales</taxon>
        <taxon>Polyangiaceae</taxon>
        <taxon>Sorangium</taxon>
    </lineage>
</organism>
<protein>
    <submittedName>
        <fullName evidence="1">Uncharacterized protein</fullName>
    </submittedName>
</protein>
<sequence length="165" mass="18373">MTGRKKRVEPGEAFSGAVNACGSLTYRRGLQAIKKREGKGQIAGEDASKILGSIAIDDDCRDTHPGSSRWDYLVGYDRSNGVLAHYIEVHPAETSNVAEVEKKLDWLDAFLQEDARRGLAAFPREYHWVASGRINIPQHTPQYKKLQTSLRKRGLKGPVKNLVLT</sequence>
<accession>A0A4P2PV26</accession>
<name>A0A4P2PV26_SORCE</name>
<evidence type="ECO:0000313" key="2">
    <source>
        <dbReference type="Proteomes" id="UP000295781"/>
    </source>
</evidence>
<evidence type="ECO:0000313" key="1">
    <source>
        <dbReference type="EMBL" id="AUX20544.1"/>
    </source>
</evidence>
<proteinExistence type="predicted"/>
<dbReference type="AlphaFoldDB" id="A0A4P2PV26"/>
<dbReference type="RefSeq" id="WP_129345781.1">
    <property type="nucleotide sequence ID" value="NZ_CP012670.1"/>
</dbReference>
<gene>
    <name evidence="1" type="ORF">SOCEGT47_010160</name>
</gene>
<dbReference type="OrthoDB" id="7061943at2"/>